<dbReference type="PROSITE" id="PS00507">
    <property type="entry name" value="NI_HGENASE_L_1"/>
    <property type="match status" value="1"/>
</dbReference>
<dbReference type="Proteomes" id="UP000280881">
    <property type="component" value="Unassembled WGS sequence"/>
</dbReference>
<feature type="binding site" evidence="2">
    <location>
        <position position="351"/>
    </location>
    <ligand>
        <name>Mg(2+)</name>
        <dbReference type="ChEBI" id="CHEBI:18420"/>
    </ligand>
</feature>
<sequence>MKKVVKIEGIPLTEGHSGLFLKVEEGVIEEGLYYALVPVRGFETLLIGKDAKSAPIITSRICGLCQITHSIASSRAIEEACGIEVPPEAEELREVLGLAVRVYNNLLHQIIISEDLFPEKILQLDFIRKVQRVRRFIGEVLESIGGEIIHSPNVVVGGISEPLEEIVRERILSQIDEVFKELQSLYREFEEAINQMWKREGLPEDLGKHDLDFLATDKFYSGKIEIDDFSFLTPQEILPEELKTRASNLFPLYKGKPVETGPRARKVLFDGYKPKGGVKELHILRAKENLEALKRIKEILEEKRFNGELWNRESPTGDGETLGIGVHEAPRGTNVHAVKIDKRGRILYYKIVVPTEINLFAVSRALKGERASWAEFIVRAYDPCIVCASH</sequence>
<accession>A0A420W9H8</accession>
<gene>
    <name evidence="3" type="ORF">C7457_0881</name>
</gene>
<dbReference type="EMBL" id="RBIE01000001">
    <property type="protein sequence ID" value="RKQ63991.1"/>
    <property type="molecule type" value="Genomic_DNA"/>
</dbReference>
<feature type="binding site" evidence="2">
    <location>
        <position position="384"/>
    </location>
    <ligand>
        <name>Ni(2+)</name>
        <dbReference type="ChEBI" id="CHEBI:49786"/>
    </ligand>
</feature>
<proteinExistence type="predicted"/>
<dbReference type="InterPro" id="IPR029014">
    <property type="entry name" value="NiFe-Hase_large"/>
</dbReference>
<dbReference type="RefSeq" id="WP_121170366.1">
    <property type="nucleotide sequence ID" value="NZ_RBIE01000001.1"/>
</dbReference>
<feature type="binding site" evidence="2">
    <location>
        <position position="390"/>
    </location>
    <ligand>
        <name>Mg(2+)</name>
        <dbReference type="ChEBI" id="CHEBI:18420"/>
    </ligand>
</feature>
<dbReference type="PANTHER" id="PTHR43600">
    <property type="entry name" value="COENZYME F420 HYDROGENASE, SUBUNIT ALPHA"/>
    <property type="match status" value="1"/>
</dbReference>
<evidence type="ECO:0000256" key="1">
    <source>
        <dbReference type="ARBA" id="ARBA00023002"/>
    </source>
</evidence>
<organism evidence="3 4">
    <name type="scientific">Thermovibrio guaymasensis</name>
    <dbReference type="NCBI Taxonomy" id="240167"/>
    <lineage>
        <taxon>Bacteria</taxon>
        <taxon>Pseudomonadati</taxon>
        <taxon>Aquificota</taxon>
        <taxon>Aquificia</taxon>
        <taxon>Desulfurobacteriales</taxon>
        <taxon>Desulfurobacteriaceae</taxon>
        <taxon>Thermovibrio</taxon>
    </lineage>
</organism>
<name>A0A420W9H8_9BACT</name>
<dbReference type="GO" id="GO:0016151">
    <property type="term" value="F:nickel cation binding"/>
    <property type="evidence" value="ECO:0007669"/>
    <property type="project" value="InterPro"/>
</dbReference>
<protein>
    <submittedName>
        <fullName evidence="3">Coenzyme F420-reducing hydrogenase alpha subunit</fullName>
    </submittedName>
</protein>
<keyword evidence="1" id="KW-0560">Oxidoreductase</keyword>
<keyword evidence="2" id="KW-0408">Iron</keyword>
<dbReference type="SUPFAM" id="SSF56762">
    <property type="entry name" value="HydB/Nqo4-like"/>
    <property type="match status" value="1"/>
</dbReference>
<dbReference type="GO" id="GO:0008901">
    <property type="term" value="F:ferredoxin hydrogenase activity"/>
    <property type="evidence" value="ECO:0007669"/>
    <property type="project" value="InterPro"/>
</dbReference>
<dbReference type="InterPro" id="IPR001501">
    <property type="entry name" value="Ni-dep_hyd_lsu"/>
</dbReference>
<evidence type="ECO:0000256" key="2">
    <source>
        <dbReference type="PIRSR" id="PIRSR601501-1"/>
    </source>
</evidence>
<dbReference type="OrthoDB" id="9761717at2"/>
<keyword evidence="2" id="KW-0533">Nickel</keyword>
<feature type="binding site" evidence="2">
    <location>
        <position position="65"/>
    </location>
    <ligand>
        <name>Fe cation</name>
        <dbReference type="ChEBI" id="CHEBI:24875"/>
    </ligand>
</feature>
<comment type="cofactor">
    <cofactor evidence="2">
        <name>Ni(2+)</name>
        <dbReference type="ChEBI" id="CHEBI:49786"/>
    </cofactor>
</comment>
<dbReference type="Gene3D" id="1.10.645.10">
    <property type="entry name" value="Cytochrome-c3 Hydrogenase, chain B"/>
    <property type="match status" value="1"/>
</dbReference>
<keyword evidence="2" id="KW-0460">Magnesium</keyword>
<feature type="binding site" evidence="2">
    <location>
        <position position="43"/>
    </location>
    <ligand>
        <name>Mg(2+)</name>
        <dbReference type="ChEBI" id="CHEBI:18420"/>
    </ligand>
</feature>
<evidence type="ECO:0000313" key="3">
    <source>
        <dbReference type="EMBL" id="RKQ63991.1"/>
    </source>
</evidence>
<dbReference type="Pfam" id="PF00374">
    <property type="entry name" value="NiFeSe_Hases"/>
    <property type="match status" value="2"/>
</dbReference>
<comment type="caution">
    <text evidence="3">The sequence shown here is derived from an EMBL/GenBank/DDBJ whole genome shotgun (WGS) entry which is preliminary data.</text>
</comment>
<dbReference type="AlphaFoldDB" id="A0A420W9H8"/>
<feature type="binding site" evidence="2">
    <location>
        <position position="387"/>
    </location>
    <ligand>
        <name>Fe cation</name>
        <dbReference type="ChEBI" id="CHEBI:24875"/>
    </ligand>
</feature>
<comment type="cofactor">
    <cofactor evidence="2">
        <name>Fe cation</name>
        <dbReference type="ChEBI" id="CHEBI:24875"/>
    </cofactor>
</comment>
<dbReference type="PANTHER" id="PTHR43600:SF1">
    <property type="entry name" value="COENZYME F420 HYDROGENASE SUBUNIT ALPHA"/>
    <property type="match status" value="1"/>
</dbReference>
<feature type="binding site" evidence="2">
    <location>
        <position position="65"/>
    </location>
    <ligand>
        <name>Ni(2+)</name>
        <dbReference type="ChEBI" id="CHEBI:49786"/>
    </ligand>
</feature>
<dbReference type="InterPro" id="IPR018194">
    <property type="entry name" value="Ni-dep_hyd_lsu_Ni_BS"/>
</dbReference>
<keyword evidence="2" id="KW-0479">Metal-binding</keyword>
<evidence type="ECO:0000313" key="4">
    <source>
        <dbReference type="Proteomes" id="UP000280881"/>
    </source>
</evidence>
<reference evidence="3 4" key="1">
    <citation type="submission" date="2018-10" db="EMBL/GenBank/DDBJ databases">
        <title>Genomic Encyclopedia of Type Strains, Phase IV (KMG-IV): sequencing the most valuable type-strain genomes for metagenomic binning, comparative biology and taxonomic classification.</title>
        <authorList>
            <person name="Goeker M."/>
        </authorList>
    </citation>
    <scope>NUCLEOTIDE SEQUENCE [LARGE SCALE GENOMIC DNA]</scope>
    <source>
        <strain evidence="3 4">DSM 15521</strain>
    </source>
</reference>
<keyword evidence="4" id="KW-1185">Reference proteome</keyword>
<feature type="binding site" evidence="2">
    <location>
        <position position="62"/>
    </location>
    <ligand>
        <name>Mg(2+)</name>
        <dbReference type="ChEBI" id="CHEBI:18420"/>
    </ligand>
</feature>